<gene>
    <name evidence="7" type="ORF">PROFUN_13019</name>
</gene>
<reference evidence="7 8" key="1">
    <citation type="journal article" date="2018" name="Genome Biol. Evol.">
        <title>Multiple Roots of Fruiting Body Formation in Amoebozoa.</title>
        <authorList>
            <person name="Hillmann F."/>
            <person name="Forbes G."/>
            <person name="Novohradska S."/>
            <person name="Ferling I."/>
            <person name="Riege K."/>
            <person name="Groth M."/>
            <person name="Westermann M."/>
            <person name="Marz M."/>
            <person name="Spaller T."/>
            <person name="Winckler T."/>
            <person name="Schaap P."/>
            <person name="Glockner G."/>
        </authorList>
    </citation>
    <scope>NUCLEOTIDE SEQUENCE [LARGE SCALE GENOMIC DNA]</scope>
    <source>
        <strain evidence="7 8">Jena</strain>
    </source>
</reference>
<evidence type="ECO:0000256" key="4">
    <source>
        <dbReference type="ARBA" id="ARBA00022786"/>
    </source>
</evidence>
<keyword evidence="3" id="KW-0808">Transferase</keyword>
<dbReference type="PANTHER" id="PTHR14957">
    <property type="entry name" value="UBIQUITIN-LIKE-CONJUGATING ENZYME ATG10"/>
    <property type="match status" value="1"/>
</dbReference>
<dbReference type="OrthoDB" id="4089664at2759"/>
<evidence type="ECO:0000256" key="1">
    <source>
        <dbReference type="ARBA" id="ARBA00005696"/>
    </source>
</evidence>
<dbReference type="InParanoid" id="A0A2P6N5U9"/>
<dbReference type="Proteomes" id="UP000241769">
    <property type="component" value="Unassembled WGS sequence"/>
</dbReference>
<evidence type="ECO:0000256" key="3">
    <source>
        <dbReference type="ARBA" id="ARBA00022679"/>
    </source>
</evidence>
<evidence type="ECO:0000313" key="8">
    <source>
        <dbReference type="Proteomes" id="UP000241769"/>
    </source>
</evidence>
<protein>
    <recommendedName>
        <fullName evidence="2">Ubiquitin-like-conjugating enzyme ATG10</fullName>
    </recommendedName>
    <alternativeName>
        <fullName evidence="6">Autophagy-related protein 10</fullName>
    </alternativeName>
</protein>
<sequence length="148" mass="16349">MLSLDEFQRESRSFSALSQSLKEESWSLITNTEALPSISEVDPSATEITPNDGIRCVYHILYSVYSNTHSSSKAIQTAGLCLSITSGPFSEHPVIGLPFYFVHPCNTSALLKDMEHIRREGQNKIAAWLTITGPVAGLNFSHAFIDIF</sequence>
<keyword evidence="5" id="KW-0072">Autophagy</keyword>
<evidence type="ECO:0000256" key="6">
    <source>
        <dbReference type="ARBA" id="ARBA00029833"/>
    </source>
</evidence>
<dbReference type="Pfam" id="PF03987">
    <property type="entry name" value="Autophagy_act_C"/>
    <property type="match status" value="1"/>
</dbReference>
<dbReference type="GO" id="GO:0000422">
    <property type="term" value="P:autophagy of mitochondrion"/>
    <property type="evidence" value="ECO:0007669"/>
    <property type="project" value="TreeGrafter"/>
</dbReference>
<keyword evidence="8" id="KW-1185">Reference proteome</keyword>
<proteinExistence type="inferred from homology"/>
<dbReference type="GO" id="GO:0032446">
    <property type="term" value="P:protein modification by small protein conjugation"/>
    <property type="evidence" value="ECO:0007669"/>
    <property type="project" value="TreeGrafter"/>
</dbReference>
<dbReference type="GO" id="GO:0061651">
    <property type="term" value="F:Atg12 conjugating enzyme activity"/>
    <property type="evidence" value="ECO:0007669"/>
    <property type="project" value="TreeGrafter"/>
</dbReference>
<evidence type="ECO:0000313" key="7">
    <source>
        <dbReference type="EMBL" id="PRP79325.1"/>
    </source>
</evidence>
<keyword evidence="4" id="KW-0833">Ubl conjugation pathway</keyword>
<dbReference type="AlphaFoldDB" id="A0A2P6N5U9"/>
<dbReference type="Gene3D" id="3.30.1460.50">
    <property type="match status" value="1"/>
</dbReference>
<dbReference type="InterPro" id="IPR007135">
    <property type="entry name" value="Atg3/Atg10"/>
</dbReference>
<comment type="similarity">
    <text evidence="1">Belongs to the ATG10 family.</text>
</comment>
<dbReference type="PANTHER" id="PTHR14957:SF1">
    <property type="entry name" value="UBIQUITIN-LIKE-CONJUGATING ENZYME ATG10"/>
    <property type="match status" value="1"/>
</dbReference>
<dbReference type="GO" id="GO:0000045">
    <property type="term" value="P:autophagosome assembly"/>
    <property type="evidence" value="ECO:0007669"/>
    <property type="project" value="TreeGrafter"/>
</dbReference>
<organism evidence="7 8">
    <name type="scientific">Planoprotostelium fungivorum</name>
    <dbReference type="NCBI Taxonomy" id="1890364"/>
    <lineage>
        <taxon>Eukaryota</taxon>
        <taxon>Amoebozoa</taxon>
        <taxon>Evosea</taxon>
        <taxon>Variosea</taxon>
        <taxon>Cavosteliida</taxon>
        <taxon>Cavosteliaceae</taxon>
        <taxon>Planoprotostelium</taxon>
    </lineage>
</organism>
<dbReference type="STRING" id="1890364.A0A2P6N5U9"/>
<comment type="caution">
    <text evidence="7">The sequence shown here is derived from an EMBL/GenBank/DDBJ whole genome shotgun (WGS) entry which is preliminary data.</text>
</comment>
<name>A0A2P6N5U9_9EUKA</name>
<evidence type="ECO:0000256" key="5">
    <source>
        <dbReference type="ARBA" id="ARBA00023006"/>
    </source>
</evidence>
<evidence type="ECO:0000256" key="2">
    <source>
        <dbReference type="ARBA" id="ARBA00021099"/>
    </source>
</evidence>
<accession>A0A2P6N5U9</accession>
<dbReference type="GO" id="GO:0005829">
    <property type="term" value="C:cytosol"/>
    <property type="evidence" value="ECO:0007669"/>
    <property type="project" value="TreeGrafter"/>
</dbReference>
<dbReference type="EMBL" id="MDYQ01000188">
    <property type="protein sequence ID" value="PRP79325.1"/>
    <property type="molecule type" value="Genomic_DNA"/>
</dbReference>